<accession>A0ABR7WSC6</accession>
<dbReference type="SUPFAM" id="SSF51445">
    <property type="entry name" value="(Trans)glycosidases"/>
    <property type="match status" value="1"/>
</dbReference>
<dbReference type="InterPro" id="IPR010720">
    <property type="entry name" value="Alpha-L-AF_C"/>
</dbReference>
<dbReference type="EMBL" id="JACWMY010000007">
    <property type="protein sequence ID" value="MBD1365088.1"/>
    <property type="molecule type" value="Genomic_DNA"/>
</dbReference>
<organism evidence="9 10">
    <name type="scientific">Mucilaginibacter pankratovii</name>
    <dbReference type="NCBI Taxonomy" id="2772110"/>
    <lineage>
        <taxon>Bacteria</taxon>
        <taxon>Pseudomonadati</taxon>
        <taxon>Bacteroidota</taxon>
        <taxon>Sphingobacteriia</taxon>
        <taxon>Sphingobacteriales</taxon>
        <taxon>Sphingobacteriaceae</taxon>
        <taxon>Mucilaginibacter</taxon>
    </lineage>
</organism>
<feature type="signal peptide" evidence="7">
    <location>
        <begin position="1"/>
        <end position="21"/>
    </location>
</feature>
<dbReference type="SUPFAM" id="SSF51011">
    <property type="entry name" value="Glycosyl hydrolase domain"/>
    <property type="match status" value="1"/>
</dbReference>
<sequence length="658" mass="73001">MIIKRAIFTACAMAALATAQAQTPKVYTIEADKVKAHIEPTMYGIFFEDINLAADGGVYAELVKNRSFEFNSHLAGWQERQKNGGKGSVEVVDRTAQRPENAHTIKVNIESNTGSFGLSNEGFRGMGIKKGETYSFTVTARKPAGSLIKLIAELHNASGNVIGTGTLTPTSANWKKYNVKFTATATEDKASLYVWLKGKGVVDLDMVSLFPQHTWKNRPAGLRADLVQKLADMKPGFLRFPGGCIVEGRDLVNRYQWKKSIGDIDKRENIINRWNTEFAHRLTPDYYQTFGLGFMEYFMTAEDIGASPLPILNCGMACQFNTGQLVPMDQLDPYLQDALDLIEFANGGPNTKWGKLRASLGHPKPFNLKMLGVGNEQWGEQYIERWKVFTKAIKDKYPSIKIISSLGPFAEGKEFELLDKTFRGLGADILDEHYYKAPKWFLDNAKRYDNYDRKGPKIFAGEYAAQSVATGSPENKNNWECALAEAAFMTGLERNADVVNMASYAPLFAHVDGWQWTPDLIWFDNLRSYGTPNYYVQQLYALNKGTDVVPLLNDGAMVSGEEGAYATASIDKNTKELIIKFVNTTDKAKPVTFSINSTSTYQKTGTVITLGNYKKDAVNSLDTPTAVSPVKSTIGLSGKSVTVTVEPATFKVIRLKMI</sequence>
<dbReference type="Gene3D" id="2.60.40.1180">
    <property type="entry name" value="Golgi alpha-mannosidase II"/>
    <property type="match status" value="1"/>
</dbReference>
<keyword evidence="6" id="KW-0325">Glycoprotein</keyword>
<dbReference type="InterPro" id="IPR055235">
    <property type="entry name" value="ASD1_cat"/>
</dbReference>
<keyword evidence="4 7" id="KW-0732">Signal</keyword>
<comment type="catalytic activity">
    <reaction evidence="1">
        <text>Hydrolysis of terminal non-reducing alpha-L-arabinofuranoside residues in alpha-L-arabinosides.</text>
        <dbReference type="EC" id="3.2.1.55"/>
    </reaction>
</comment>
<evidence type="ECO:0000256" key="5">
    <source>
        <dbReference type="ARBA" id="ARBA00022801"/>
    </source>
</evidence>
<dbReference type="Gene3D" id="3.20.20.80">
    <property type="entry name" value="Glycosidases"/>
    <property type="match status" value="1"/>
</dbReference>
<name>A0ABR7WSC6_9SPHI</name>
<evidence type="ECO:0000256" key="4">
    <source>
        <dbReference type="ARBA" id="ARBA00022729"/>
    </source>
</evidence>
<evidence type="ECO:0000256" key="1">
    <source>
        <dbReference type="ARBA" id="ARBA00001462"/>
    </source>
</evidence>
<dbReference type="PANTHER" id="PTHR31776:SF0">
    <property type="entry name" value="ALPHA-L-ARABINOFURANOSIDASE 1"/>
    <property type="match status" value="1"/>
</dbReference>
<evidence type="ECO:0000313" key="10">
    <source>
        <dbReference type="Proteomes" id="UP000606600"/>
    </source>
</evidence>
<evidence type="ECO:0000313" key="9">
    <source>
        <dbReference type="EMBL" id="MBD1365088.1"/>
    </source>
</evidence>
<dbReference type="InterPro" id="IPR013780">
    <property type="entry name" value="Glyco_hydro_b"/>
</dbReference>
<dbReference type="InterPro" id="IPR003305">
    <property type="entry name" value="CenC_carb-bd"/>
</dbReference>
<gene>
    <name evidence="9" type="ORF">IDJ77_14800</name>
</gene>
<keyword evidence="10" id="KW-1185">Reference proteome</keyword>
<dbReference type="InterPro" id="IPR051563">
    <property type="entry name" value="Glycosyl_Hydrolase_51"/>
</dbReference>
<dbReference type="EC" id="3.2.1.55" evidence="3"/>
<dbReference type="PANTHER" id="PTHR31776">
    <property type="entry name" value="ALPHA-L-ARABINOFURANOSIDASE 1"/>
    <property type="match status" value="1"/>
</dbReference>
<dbReference type="RefSeq" id="WP_191189749.1">
    <property type="nucleotide sequence ID" value="NZ_JACWMY010000007.1"/>
</dbReference>
<protein>
    <recommendedName>
        <fullName evidence="3">non-reducing end alpha-L-arabinofuranosidase</fullName>
        <ecNumber evidence="3">3.2.1.55</ecNumber>
    </recommendedName>
</protein>
<evidence type="ECO:0000259" key="8">
    <source>
        <dbReference type="SMART" id="SM00813"/>
    </source>
</evidence>
<dbReference type="SMART" id="SM00813">
    <property type="entry name" value="Alpha-L-AF_C"/>
    <property type="match status" value="1"/>
</dbReference>
<proteinExistence type="inferred from homology"/>
<dbReference type="Pfam" id="PF06964">
    <property type="entry name" value="Alpha-L-AF_C"/>
    <property type="match status" value="1"/>
</dbReference>
<dbReference type="Proteomes" id="UP000606600">
    <property type="component" value="Unassembled WGS sequence"/>
</dbReference>
<comment type="caution">
    <text evidence="9">The sequence shown here is derived from an EMBL/GenBank/DDBJ whole genome shotgun (WGS) entry which is preliminary data.</text>
</comment>
<dbReference type="Gene3D" id="2.60.120.260">
    <property type="entry name" value="Galactose-binding domain-like"/>
    <property type="match status" value="1"/>
</dbReference>
<feature type="chain" id="PRO_5046225927" description="non-reducing end alpha-L-arabinofuranosidase" evidence="7">
    <location>
        <begin position="22"/>
        <end position="658"/>
    </location>
</feature>
<feature type="domain" description="Alpha-L-arabinofuranosidase C-terminal" evidence="8">
    <location>
        <begin position="461"/>
        <end position="649"/>
    </location>
</feature>
<dbReference type="Pfam" id="PF02018">
    <property type="entry name" value="CBM_4_9"/>
    <property type="match status" value="1"/>
</dbReference>
<comment type="similarity">
    <text evidence="2">Belongs to the glycosyl hydrolase 51 family.</text>
</comment>
<reference evidence="9 10" key="1">
    <citation type="submission" date="2020-09" db="EMBL/GenBank/DDBJ databases">
        <title>Novel species of Mucilaginibacter isolated from a glacier on the Tibetan Plateau.</title>
        <authorList>
            <person name="Liu Q."/>
            <person name="Xin Y.-H."/>
        </authorList>
    </citation>
    <scope>NUCLEOTIDE SEQUENCE [LARGE SCALE GENOMIC DNA]</scope>
    <source>
        <strain evidence="9 10">ZT4R22</strain>
    </source>
</reference>
<evidence type="ECO:0000256" key="2">
    <source>
        <dbReference type="ARBA" id="ARBA00007186"/>
    </source>
</evidence>
<dbReference type="Pfam" id="PF22848">
    <property type="entry name" value="ASD1_dom"/>
    <property type="match status" value="1"/>
</dbReference>
<evidence type="ECO:0000256" key="6">
    <source>
        <dbReference type="ARBA" id="ARBA00023180"/>
    </source>
</evidence>
<dbReference type="InterPro" id="IPR008979">
    <property type="entry name" value="Galactose-bd-like_sf"/>
</dbReference>
<evidence type="ECO:0000256" key="3">
    <source>
        <dbReference type="ARBA" id="ARBA00012670"/>
    </source>
</evidence>
<dbReference type="SUPFAM" id="SSF49785">
    <property type="entry name" value="Galactose-binding domain-like"/>
    <property type="match status" value="1"/>
</dbReference>
<dbReference type="InterPro" id="IPR017853">
    <property type="entry name" value="GH"/>
</dbReference>
<evidence type="ECO:0000256" key="7">
    <source>
        <dbReference type="SAM" id="SignalP"/>
    </source>
</evidence>
<keyword evidence="5" id="KW-0378">Hydrolase</keyword>